<name>A0ABT8L196_9BACT</name>
<dbReference type="Gene3D" id="2.60.40.3440">
    <property type="match status" value="1"/>
</dbReference>
<dbReference type="PROSITE" id="PS51257">
    <property type="entry name" value="PROKAR_LIPOPROTEIN"/>
    <property type="match status" value="1"/>
</dbReference>
<dbReference type="Pfam" id="PF17963">
    <property type="entry name" value="Big_9"/>
    <property type="match status" value="2"/>
</dbReference>
<proteinExistence type="predicted"/>
<accession>A0ABT8L196</accession>
<gene>
    <name evidence="1" type="ORF">QQ020_05530</name>
</gene>
<evidence type="ECO:0000313" key="1">
    <source>
        <dbReference type="EMBL" id="MDN5211497.1"/>
    </source>
</evidence>
<sequence length="413" mass="44690">MKFSVVAVILSMFIIGGCDNLDDDQLPDREITDFDSESFLAAGSMAIIDISGGIEAGQTVNLNIAKPPSLGRLESFEKGLLKYLPNSSFSEGQDFFNVEIKSEKNELLAVKTVKITVNPDSTDLPCTLIAFADSAYTTIGDSVLIDVLKNDWDCDAVPIDSTSLTLTSQPANGEATVVGGKVRYVPNVSFSGADEFVYSVSSIDKEVVSHALVQVVVGDTTVQCSVQLVNDWVYLPHGVDSLFIPALENDSLCDLSIQSVSVSQQPQYGEAFAVQNDSAGWHFEYILTQANATGTDQFTYRVCDGNECYEATVFIDLNTCSLRANPDYFVLQSDSLGQGQAYELAVLNNDIFCTTDSLQMYLISGPSNGSALVDNLKLIYATDSVGHYPDSLVYKVCQGTMVCDSASVFINFQ</sequence>
<dbReference type="Proteomes" id="UP001172083">
    <property type="component" value="Unassembled WGS sequence"/>
</dbReference>
<organism evidence="1 2">
    <name type="scientific">Agaribacillus aureus</name>
    <dbReference type="NCBI Taxonomy" id="3051825"/>
    <lineage>
        <taxon>Bacteria</taxon>
        <taxon>Pseudomonadati</taxon>
        <taxon>Bacteroidota</taxon>
        <taxon>Cytophagia</taxon>
        <taxon>Cytophagales</taxon>
        <taxon>Splendidivirgaceae</taxon>
        <taxon>Agaribacillus</taxon>
    </lineage>
</organism>
<comment type="caution">
    <text evidence="1">The sequence shown here is derived from an EMBL/GenBank/DDBJ whole genome shotgun (WGS) entry which is preliminary data.</text>
</comment>
<reference evidence="1" key="1">
    <citation type="submission" date="2023-06" db="EMBL/GenBank/DDBJ databases">
        <title>Genomic of Agaribacillus aureum.</title>
        <authorList>
            <person name="Wang G."/>
        </authorList>
    </citation>
    <scope>NUCLEOTIDE SEQUENCE</scope>
    <source>
        <strain evidence="1">BMA12</strain>
    </source>
</reference>
<dbReference type="EMBL" id="JAUJEB010000001">
    <property type="protein sequence ID" value="MDN5211497.1"/>
    <property type="molecule type" value="Genomic_DNA"/>
</dbReference>
<protein>
    <submittedName>
        <fullName evidence="1">Ig-like domain-containing protein</fullName>
    </submittedName>
</protein>
<keyword evidence="2" id="KW-1185">Reference proteome</keyword>
<dbReference type="RefSeq" id="WP_346756830.1">
    <property type="nucleotide sequence ID" value="NZ_JAUJEB010000001.1"/>
</dbReference>
<evidence type="ECO:0000313" key="2">
    <source>
        <dbReference type="Proteomes" id="UP001172083"/>
    </source>
</evidence>